<gene>
    <name evidence="3" type="ORF">H4R18_003453</name>
</gene>
<dbReference type="GO" id="GO:0005634">
    <property type="term" value="C:nucleus"/>
    <property type="evidence" value="ECO:0007669"/>
    <property type="project" value="TreeGrafter"/>
</dbReference>
<keyword evidence="4" id="KW-1185">Reference proteome</keyword>
<evidence type="ECO:0000313" key="4">
    <source>
        <dbReference type="Proteomes" id="UP001140217"/>
    </source>
</evidence>
<dbReference type="PANTHER" id="PTHR15410:SF2">
    <property type="entry name" value="HIRA-INTERACTING PROTEIN 3"/>
    <property type="match status" value="1"/>
</dbReference>
<dbReference type="OrthoDB" id="552755at2759"/>
<dbReference type="PROSITE" id="PS51998">
    <property type="entry name" value="DEK_C"/>
    <property type="match status" value="1"/>
</dbReference>
<dbReference type="InterPro" id="IPR014876">
    <property type="entry name" value="DEK_C"/>
</dbReference>
<evidence type="ECO:0000313" key="3">
    <source>
        <dbReference type="EMBL" id="KAJ2780434.1"/>
    </source>
</evidence>
<feature type="domain" description="DEK-C" evidence="2">
    <location>
        <begin position="3"/>
        <end position="63"/>
    </location>
</feature>
<dbReference type="InterPro" id="IPR037647">
    <property type="entry name" value="HIRIP3"/>
</dbReference>
<feature type="compositionally biased region" description="Gly residues" evidence="1">
    <location>
        <begin position="207"/>
        <end position="222"/>
    </location>
</feature>
<dbReference type="Proteomes" id="UP001140217">
    <property type="component" value="Unassembled WGS sequence"/>
</dbReference>
<evidence type="ECO:0000259" key="2">
    <source>
        <dbReference type="PROSITE" id="PS51998"/>
    </source>
</evidence>
<reference evidence="3" key="1">
    <citation type="submission" date="2022-07" db="EMBL/GenBank/DDBJ databases">
        <title>Phylogenomic reconstructions and comparative analyses of Kickxellomycotina fungi.</title>
        <authorList>
            <person name="Reynolds N.K."/>
            <person name="Stajich J.E."/>
            <person name="Barry K."/>
            <person name="Grigoriev I.V."/>
            <person name="Crous P."/>
            <person name="Smith M.E."/>
        </authorList>
    </citation>
    <scope>NUCLEOTIDE SEQUENCE</scope>
    <source>
        <strain evidence="3">NBRC 105414</strain>
    </source>
</reference>
<accession>A0A9W8H8P8</accession>
<proteinExistence type="predicted"/>
<sequence>MEAVDPDKLREVCVEIVRAGDLETLTGRDVRRRAEKRLGLEHEALEEKPYKELVKEIVVEALEGLPDAEDGAGGGKADDASGDGSDGSFSEVNDEEPAPARPRKRAAAGAGAAEGPKPKKRARAAAAATAGSKGSETTIKNLKNYVSKCGVRKVWSKELAGMSAAQQVRHLKGLLESLGVEGRPTLEKCRRIKDKRDLQAELEDIGALGGGGNGSDGSGGSEGATARPAAVARGRRRAAAVAKLSYADGSDGDNDDANGAGGAGAEESGSEESDAYTEGGSGDNGSDAAEASAGETGPDSEPE</sequence>
<feature type="region of interest" description="Disordered" evidence="1">
    <location>
        <begin position="203"/>
        <end position="303"/>
    </location>
</feature>
<feature type="region of interest" description="Disordered" evidence="1">
    <location>
        <begin position="65"/>
        <end position="139"/>
    </location>
</feature>
<organism evidence="3 4">
    <name type="scientific">Coemansia javaensis</name>
    <dbReference type="NCBI Taxonomy" id="2761396"/>
    <lineage>
        <taxon>Eukaryota</taxon>
        <taxon>Fungi</taxon>
        <taxon>Fungi incertae sedis</taxon>
        <taxon>Zoopagomycota</taxon>
        <taxon>Kickxellomycotina</taxon>
        <taxon>Kickxellomycetes</taxon>
        <taxon>Kickxellales</taxon>
        <taxon>Kickxellaceae</taxon>
        <taxon>Coemansia</taxon>
    </lineage>
</organism>
<comment type="caution">
    <text evidence="3">The sequence shown here is derived from an EMBL/GenBank/DDBJ whole genome shotgun (WGS) entry which is preliminary data.</text>
</comment>
<protein>
    <recommendedName>
        <fullName evidence="2">DEK-C domain-containing protein</fullName>
    </recommendedName>
</protein>
<feature type="compositionally biased region" description="Low complexity" evidence="1">
    <location>
        <begin position="124"/>
        <end position="137"/>
    </location>
</feature>
<dbReference type="PANTHER" id="PTHR15410">
    <property type="entry name" value="HIRA-INTERACTING PROTEIN 3"/>
    <property type="match status" value="1"/>
</dbReference>
<dbReference type="AlphaFoldDB" id="A0A9W8H8P8"/>
<name>A0A9W8H8P8_9FUNG</name>
<feature type="compositionally biased region" description="Low complexity" evidence="1">
    <location>
        <begin position="223"/>
        <end position="232"/>
    </location>
</feature>
<evidence type="ECO:0000256" key="1">
    <source>
        <dbReference type="SAM" id="MobiDB-lite"/>
    </source>
</evidence>
<dbReference type="EMBL" id="JANBUL010000138">
    <property type="protein sequence ID" value="KAJ2780434.1"/>
    <property type="molecule type" value="Genomic_DNA"/>
</dbReference>